<dbReference type="SMART" id="SM00408">
    <property type="entry name" value="IGc2"/>
    <property type="match status" value="1"/>
</dbReference>
<dbReference type="InterPro" id="IPR013783">
    <property type="entry name" value="Ig-like_fold"/>
</dbReference>
<name>B4N126_DROWI</name>
<dbReference type="HOGENOM" id="CLU_004623_1_0_1"/>
<dbReference type="FunFam" id="2.20.100.10:FF:000009">
    <property type="entry name" value="ADAMTS-like protein 3 isoform A"/>
    <property type="match status" value="1"/>
</dbReference>
<dbReference type="PANTHER" id="PTHR13723:SF315">
    <property type="entry name" value="NO LONG NERVE CORD, ISOFORM C"/>
    <property type="match status" value="1"/>
</dbReference>
<feature type="signal peptide" evidence="10">
    <location>
        <begin position="1"/>
        <end position="32"/>
    </location>
</feature>
<evidence type="ECO:0008006" key="15">
    <source>
        <dbReference type="Google" id="ProtNLM"/>
    </source>
</evidence>
<feature type="compositionally biased region" description="Gly residues" evidence="9">
    <location>
        <begin position="75"/>
        <end position="85"/>
    </location>
</feature>
<dbReference type="eggNOG" id="KOG2284">
    <property type="taxonomic scope" value="Eukaryota"/>
</dbReference>
<feature type="region of interest" description="Disordered" evidence="9">
    <location>
        <begin position="1131"/>
        <end position="1164"/>
    </location>
</feature>
<feature type="compositionally biased region" description="Low complexity" evidence="9">
    <location>
        <begin position="536"/>
        <end position="551"/>
    </location>
</feature>
<feature type="domain" description="PLAC" evidence="12">
    <location>
        <begin position="1384"/>
        <end position="1421"/>
    </location>
</feature>
<evidence type="ECO:0000256" key="3">
    <source>
        <dbReference type="ARBA" id="ARBA00022530"/>
    </source>
</evidence>
<organism evidence="13 14">
    <name type="scientific">Drosophila willistoni</name>
    <name type="common">Fruit fly</name>
    <dbReference type="NCBI Taxonomy" id="7260"/>
    <lineage>
        <taxon>Eukaryota</taxon>
        <taxon>Metazoa</taxon>
        <taxon>Ecdysozoa</taxon>
        <taxon>Arthropoda</taxon>
        <taxon>Hexapoda</taxon>
        <taxon>Insecta</taxon>
        <taxon>Pterygota</taxon>
        <taxon>Neoptera</taxon>
        <taxon>Endopterygota</taxon>
        <taxon>Diptera</taxon>
        <taxon>Brachycera</taxon>
        <taxon>Muscomorpha</taxon>
        <taxon>Ephydroidea</taxon>
        <taxon>Drosophilidae</taxon>
        <taxon>Drosophila</taxon>
        <taxon>Sophophora</taxon>
    </lineage>
</organism>
<dbReference type="GO" id="GO:0031012">
    <property type="term" value="C:extracellular matrix"/>
    <property type="evidence" value="ECO:0007669"/>
    <property type="project" value="TreeGrafter"/>
</dbReference>
<dbReference type="SUPFAM" id="SSF48726">
    <property type="entry name" value="Immunoglobulin"/>
    <property type="match status" value="1"/>
</dbReference>
<keyword evidence="14" id="KW-1185">Reference proteome</keyword>
<protein>
    <recommendedName>
        <fullName evidence="15">Ig-like domain-containing protein</fullName>
    </recommendedName>
</protein>
<evidence type="ECO:0000256" key="2">
    <source>
        <dbReference type="ARBA" id="ARBA00022525"/>
    </source>
</evidence>
<feature type="compositionally biased region" description="Low complexity" evidence="9">
    <location>
        <begin position="1215"/>
        <end position="1228"/>
    </location>
</feature>
<sequence>MSANINCKSKQIQVVLLFVTTLCLLHSNVAWAKKLNASQAFDDTWNTASDLENELEQQKRAKSSGSTNGQMSSGSGSGGAGGGTPGQWSSWSEWSTCSRTCDGGIMQQMRRCSIQGSCRGESARYRICNMQPCPEQQDFRSNQCAAYNDVPYDGTLYKWTPHYDYVEPCALTCRGHPAHLTEDISRETAAGNAEETEHYDEQSVIVQLSARVQDGTRCRSGSLDMCIQGKCQRVGCDLKIGSTKKIDGCGVCGGDGNSCSQPLYYWEMAPMSQCSVTCGGGYKMSRPICRNRLTNADVDETLCSVANRPEPSVVPCNTHSCPPRWITDDWSTCSRLCGHGYRERMVVCAEETNGIKTRVADIMCRTPKPPTQETCIIEECPHWEVEDWTGCSVSCGQGIQMRGVECKSTDGSLSAKCDPLTKPASMQQCSTGIHCDGGGGKSKNGGGTIILGSSRSMNERSDRHMDSSDVDDDDDDDDDGDMDDEADDIDDLESGQDTDDGDGLSYADQPLRYAHHTQSRLHHETPEEPRTMRLMSGNTNSNSNNNYNNGRGNNGGTDEPSLDPTYIKDTVWSACSVTCGEGIRRRAFKCKILLEFSRTIVVVNDTMCEGAKPHDEVERCVEEPCMLPSHGYDDQFPRDSIKVGVSEPGKTYVWREQGYTSCSASCLGGVEELIINCVREDNGRVVSPFLCSPETKPEARVRTCNDRPCPPRWNYSDYTPCSKSCGIGIKTREVQCIHEVTRGGENTMVVPNSMCPQPPPADRQYCNVLDCPVRWEVGEWSKCSHTCGYGIKDRKVECKQIMAQEHKIERPESMCPSIKPPDKKPCNVKPCPPEDPKPVIQISNSTHIQHDPKKTKITLKVGGAGVVFFGTQVKIKCPVKRYNRTKIKWSKDHKPLQRSRKFKVSKKGALRILDITFRDAGVYSCHAGLSSAEINIEVKAKPGQKAEDLERQEADRLVRERSGTEALTSADMKSADGLGGGGGNAAEGNANGSSQQGTRRRQQQSERMQNGRERNRRPKSDGIQHADSSIMEDDQSQLVQSQDRIPQPASASSGGSRTKTLLAMPYFQALLSNLQLLWPLQRFKDSRGQHLLHGEAIKYGVDLEPQHFEQDEPVRVMTKELNIEAKAMGETTEATQPPHMPHARWETATTATTTTTTSTTTPKATTLSSTNLSIESDGFIYKWHLGDWSRCSQECGAAGSGLQRRTLSCLREAKAGNGNTNTNTNTNNKDNENDMVDNSKCTAHGLDMPDTFQSCGNEPCPQWTKGDWTLCQNSRCHGRNTAVQRREVSCRYENGSLGTACDEYEKPLVRQECYNERCKGVWRVEPWSECNAPCSRQGIKYRILQCVWYGTRRPAGNVCKHQPRPAVRKVCKSPPCQAKLSASAALHCHDSSRYCRNARSMGLCRLHRYKEKCCNSCQQSAHQYIFQ</sequence>
<dbReference type="eggNOG" id="KOG3538">
    <property type="taxonomic scope" value="Eukaryota"/>
</dbReference>
<dbReference type="SUPFAM" id="SSF82895">
    <property type="entry name" value="TSP-1 type 1 repeat"/>
    <property type="match status" value="9"/>
</dbReference>
<dbReference type="InterPro" id="IPR013098">
    <property type="entry name" value="Ig_I-set"/>
</dbReference>
<dbReference type="InParanoid" id="B4N126"/>
<evidence type="ECO:0000256" key="7">
    <source>
        <dbReference type="ARBA" id="ARBA00023180"/>
    </source>
</evidence>
<proteinExistence type="predicted"/>
<feature type="region of interest" description="Disordered" evidence="9">
    <location>
        <begin position="942"/>
        <end position="1057"/>
    </location>
</feature>
<evidence type="ECO:0000256" key="1">
    <source>
        <dbReference type="ARBA" id="ARBA00004498"/>
    </source>
</evidence>
<evidence type="ECO:0000256" key="4">
    <source>
        <dbReference type="ARBA" id="ARBA00022729"/>
    </source>
</evidence>
<dbReference type="PRINTS" id="PR01857">
    <property type="entry name" value="ADAMTSFAMILY"/>
</dbReference>
<reference evidence="13 14" key="1">
    <citation type="journal article" date="2007" name="Nature">
        <title>Evolution of genes and genomes on the Drosophila phylogeny.</title>
        <authorList>
            <consortium name="Drosophila 12 Genomes Consortium"/>
            <person name="Clark A.G."/>
            <person name="Eisen M.B."/>
            <person name="Smith D.R."/>
            <person name="Bergman C.M."/>
            <person name="Oliver B."/>
            <person name="Markow T.A."/>
            <person name="Kaufman T.C."/>
            <person name="Kellis M."/>
            <person name="Gelbart W."/>
            <person name="Iyer V.N."/>
            <person name="Pollard D.A."/>
            <person name="Sackton T.B."/>
            <person name="Larracuente A.M."/>
            <person name="Singh N.D."/>
            <person name="Abad J.P."/>
            <person name="Abt D.N."/>
            <person name="Adryan B."/>
            <person name="Aguade M."/>
            <person name="Akashi H."/>
            <person name="Anderson W.W."/>
            <person name="Aquadro C.F."/>
            <person name="Ardell D.H."/>
            <person name="Arguello R."/>
            <person name="Artieri C.G."/>
            <person name="Barbash D.A."/>
            <person name="Barker D."/>
            <person name="Barsanti P."/>
            <person name="Batterham P."/>
            <person name="Batzoglou S."/>
            <person name="Begun D."/>
            <person name="Bhutkar A."/>
            <person name="Blanco E."/>
            <person name="Bosak S.A."/>
            <person name="Bradley R.K."/>
            <person name="Brand A.D."/>
            <person name="Brent M.R."/>
            <person name="Brooks A.N."/>
            <person name="Brown R.H."/>
            <person name="Butlin R.K."/>
            <person name="Caggese C."/>
            <person name="Calvi B.R."/>
            <person name="Bernardo de Carvalho A."/>
            <person name="Caspi A."/>
            <person name="Castrezana S."/>
            <person name="Celniker S.E."/>
            <person name="Chang J.L."/>
            <person name="Chapple C."/>
            <person name="Chatterji S."/>
            <person name="Chinwalla A."/>
            <person name="Civetta A."/>
            <person name="Clifton S.W."/>
            <person name="Comeron J.M."/>
            <person name="Costello J.C."/>
            <person name="Coyne J.A."/>
            <person name="Daub J."/>
            <person name="David R.G."/>
            <person name="Delcher A.L."/>
            <person name="Delehaunty K."/>
            <person name="Do C.B."/>
            <person name="Ebling H."/>
            <person name="Edwards K."/>
            <person name="Eickbush T."/>
            <person name="Evans J.D."/>
            <person name="Filipski A."/>
            <person name="Findeiss S."/>
            <person name="Freyhult E."/>
            <person name="Fulton L."/>
            <person name="Fulton R."/>
            <person name="Garcia A.C."/>
            <person name="Gardiner A."/>
            <person name="Garfield D.A."/>
            <person name="Garvin B.E."/>
            <person name="Gibson G."/>
            <person name="Gilbert D."/>
            <person name="Gnerre S."/>
            <person name="Godfrey J."/>
            <person name="Good R."/>
            <person name="Gotea V."/>
            <person name="Gravely B."/>
            <person name="Greenberg A.J."/>
            <person name="Griffiths-Jones S."/>
            <person name="Gross S."/>
            <person name="Guigo R."/>
            <person name="Gustafson E.A."/>
            <person name="Haerty W."/>
            <person name="Hahn M.W."/>
            <person name="Halligan D.L."/>
            <person name="Halpern A.L."/>
            <person name="Halter G.M."/>
            <person name="Han M.V."/>
            <person name="Heger A."/>
            <person name="Hillier L."/>
            <person name="Hinrichs A.S."/>
            <person name="Holmes I."/>
            <person name="Hoskins R.A."/>
            <person name="Hubisz M.J."/>
            <person name="Hultmark D."/>
            <person name="Huntley M.A."/>
            <person name="Jaffe D.B."/>
            <person name="Jagadeeshan S."/>
            <person name="Jeck W.R."/>
            <person name="Johnson J."/>
            <person name="Jones C.D."/>
            <person name="Jordan W.C."/>
            <person name="Karpen G.H."/>
            <person name="Kataoka E."/>
            <person name="Keightley P.D."/>
            <person name="Kheradpour P."/>
            <person name="Kirkness E.F."/>
            <person name="Koerich L.B."/>
            <person name="Kristiansen K."/>
            <person name="Kudrna D."/>
            <person name="Kulathinal R.J."/>
            <person name="Kumar S."/>
            <person name="Kwok R."/>
            <person name="Lander E."/>
            <person name="Langley C.H."/>
            <person name="Lapoint R."/>
            <person name="Lazzaro B.P."/>
            <person name="Lee S.J."/>
            <person name="Levesque L."/>
            <person name="Li R."/>
            <person name="Lin C.F."/>
            <person name="Lin M.F."/>
            <person name="Lindblad-Toh K."/>
            <person name="Llopart A."/>
            <person name="Long M."/>
            <person name="Low L."/>
            <person name="Lozovsky E."/>
            <person name="Lu J."/>
            <person name="Luo M."/>
            <person name="Machado C.A."/>
            <person name="Makalowski W."/>
            <person name="Marzo M."/>
            <person name="Matsuda M."/>
            <person name="Matzkin L."/>
            <person name="McAllister B."/>
            <person name="McBride C.S."/>
            <person name="McKernan B."/>
            <person name="McKernan K."/>
            <person name="Mendez-Lago M."/>
            <person name="Minx P."/>
            <person name="Mollenhauer M.U."/>
            <person name="Montooth K."/>
            <person name="Mount S.M."/>
            <person name="Mu X."/>
            <person name="Myers E."/>
            <person name="Negre B."/>
            <person name="Newfeld S."/>
            <person name="Nielsen R."/>
            <person name="Noor M.A."/>
            <person name="O'Grady P."/>
            <person name="Pachter L."/>
            <person name="Papaceit M."/>
            <person name="Parisi M.J."/>
            <person name="Parisi M."/>
            <person name="Parts L."/>
            <person name="Pedersen J.S."/>
            <person name="Pesole G."/>
            <person name="Phillippy A.M."/>
            <person name="Ponting C.P."/>
            <person name="Pop M."/>
            <person name="Porcelli D."/>
            <person name="Powell J.R."/>
            <person name="Prohaska S."/>
            <person name="Pruitt K."/>
            <person name="Puig M."/>
            <person name="Quesneville H."/>
            <person name="Ram K.R."/>
            <person name="Rand D."/>
            <person name="Rasmussen M.D."/>
            <person name="Reed L.K."/>
            <person name="Reenan R."/>
            <person name="Reily A."/>
            <person name="Remington K.A."/>
            <person name="Rieger T.T."/>
            <person name="Ritchie M.G."/>
            <person name="Robin C."/>
            <person name="Rogers Y.H."/>
            <person name="Rohde C."/>
            <person name="Rozas J."/>
            <person name="Rubenfield M.J."/>
            <person name="Ruiz A."/>
            <person name="Russo S."/>
            <person name="Salzberg S.L."/>
            <person name="Sanchez-Gracia A."/>
            <person name="Saranga D.J."/>
            <person name="Sato H."/>
            <person name="Schaeffer S.W."/>
            <person name="Schatz M.C."/>
            <person name="Schlenke T."/>
            <person name="Schwartz R."/>
            <person name="Segarra C."/>
            <person name="Singh R.S."/>
            <person name="Sirot L."/>
            <person name="Sirota M."/>
            <person name="Sisneros N.B."/>
            <person name="Smith C.D."/>
            <person name="Smith T.F."/>
            <person name="Spieth J."/>
            <person name="Stage D.E."/>
            <person name="Stark A."/>
            <person name="Stephan W."/>
            <person name="Strausberg R.L."/>
            <person name="Strempel S."/>
            <person name="Sturgill D."/>
            <person name="Sutton G."/>
            <person name="Sutton G.G."/>
            <person name="Tao W."/>
            <person name="Teichmann S."/>
            <person name="Tobari Y.N."/>
            <person name="Tomimura Y."/>
            <person name="Tsolas J.M."/>
            <person name="Valente V.L."/>
            <person name="Venter E."/>
            <person name="Venter J.C."/>
            <person name="Vicario S."/>
            <person name="Vieira F.G."/>
            <person name="Vilella A.J."/>
            <person name="Villasante A."/>
            <person name="Walenz B."/>
            <person name="Wang J."/>
            <person name="Wasserman M."/>
            <person name="Watts T."/>
            <person name="Wilson D."/>
            <person name="Wilson R.K."/>
            <person name="Wing R.A."/>
            <person name="Wolfner M.F."/>
            <person name="Wong A."/>
            <person name="Wong G.K."/>
            <person name="Wu C.I."/>
            <person name="Wu G."/>
            <person name="Yamamoto D."/>
            <person name="Yang H.P."/>
            <person name="Yang S.P."/>
            <person name="Yorke J.A."/>
            <person name="Yoshida K."/>
            <person name="Zdobnov E."/>
            <person name="Zhang P."/>
            <person name="Zhang Y."/>
            <person name="Zimin A.V."/>
            <person name="Baldwin J."/>
            <person name="Abdouelleil A."/>
            <person name="Abdulkadir J."/>
            <person name="Abebe A."/>
            <person name="Abera B."/>
            <person name="Abreu J."/>
            <person name="Acer S.C."/>
            <person name="Aftuck L."/>
            <person name="Alexander A."/>
            <person name="An P."/>
            <person name="Anderson E."/>
            <person name="Anderson S."/>
            <person name="Arachi H."/>
            <person name="Azer M."/>
            <person name="Bachantsang P."/>
            <person name="Barry A."/>
            <person name="Bayul T."/>
            <person name="Berlin A."/>
            <person name="Bessette D."/>
            <person name="Bloom T."/>
            <person name="Blye J."/>
            <person name="Boguslavskiy L."/>
            <person name="Bonnet C."/>
            <person name="Boukhgalter B."/>
            <person name="Bourzgui I."/>
            <person name="Brown A."/>
            <person name="Cahill P."/>
            <person name="Channer S."/>
            <person name="Cheshatsang Y."/>
            <person name="Chuda L."/>
            <person name="Citroen M."/>
            <person name="Collymore A."/>
            <person name="Cooke P."/>
            <person name="Costello M."/>
            <person name="D'Aco K."/>
            <person name="Daza R."/>
            <person name="De Haan G."/>
            <person name="DeGray S."/>
            <person name="DeMaso C."/>
            <person name="Dhargay N."/>
            <person name="Dooley K."/>
            <person name="Dooley E."/>
            <person name="Doricent M."/>
            <person name="Dorje P."/>
            <person name="Dorjee K."/>
            <person name="Dupes A."/>
            <person name="Elong R."/>
            <person name="Falk J."/>
            <person name="Farina A."/>
            <person name="Faro S."/>
            <person name="Ferguson D."/>
            <person name="Fisher S."/>
            <person name="Foley C.D."/>
            <person name="Franke A."/>
            <person name="Friedrich D."/>
            <person name="Gadbois L."/>
            <person name="Gearin G."/>
            <person name="Gearin C.R."/>
            <person name="Giannoukos G."/>
            <person name="Goode T."/>
            <person name="Graham J."/>
            <person name="Grandbois E."/>
            <person name="Grewal S."/>
            <person name="Gyaltsen K."/>
            <person name="Hafez N."/>
            <person name="Hagos B."/>
            <person name="Hall J."/>
            <person name="Henson C."/>
            <person name="Hollinger A."/>
            <person name="Honan T."/>
            <person name="Huard M.D."/>
            <person name="Hughes L."/>
            <person name="Hurhula B."/>
            <person name="Husby M.E."/>
            <person name="Kamat A."/>
            <person name="Kanga B."/>
            <person name="Kashin S."/>
            <person name="Khazanovich D."/>
            <person name="Kisner P."/>
            <person name="Lance K."/>
            <person name="Lara M."/>
            <person name="Lee W."/>
            <person name="Lennon N."/>
            <person name="Letendre F."/>
            <person name="LeVine R."/>
            <person name="Lipovsky A."/>
            <person name="Liu X."/>
            <person name="Liu J."/>
            <person name="Liu S."/>
            <person name="Lokyitsang T."/>
            <person name="Lokyitsang Y."/>
            <person name="Lubonja R."/>
            <person name="Lui A."/>
            <person name="MacDonald P."/>
            <person name="Magnisalis V."/>
            <person name="Maru K."/>
            <person name="Matthews C."/>
            <person name="McCusker W."/>
            <person name="McDonough S."/>
            <person name="Mehta T."/>
            <person name="Meldrim J."/>
            <person name="Meneus L."/>
            <person name="Mihai O."/>
            <person name="Mihalev A."/>
            <person name="Mihova T."/>
            <person name="Mittelman R."/>
            <person name="Mlenga V."/>
            <person name="Montmayeur A."/>
            <person name="Mulrain L."/>
            <person name="Navidi A."/>
            <person name="Naylor J."/>
            <person name="Negash T."/>
            <person name="Nguyen T."/>
            <person name="Nguyen N."/>
            <person name="Nicol R."/>
            <person name="Norbu C."/>
            <person name="Norbu N."/>
            <person name="Novod N."/>
            <person name="O'Neill B."/>
            <person name="Osman S."/>
            <person name="Markiewicz E."/>
            <person name="Oyono O.L."/>
            <person name="Patti C."/>
            <person name="Phunkhang P."/>
            <person name="Pierre F."/>
            <person name="Priest M."/>
            <person name="Raghuraman S."/>
            <person name="Rege F."/>
            <person name="Reyes R."/>
            <person name="Rise C."/>
            <person name="Rogov P."/>
            <person name="Ross K."/>
            <person name="Ryan E."/>
            <person name="Settipalli S."/>
            <person name="Shea T."/>
            <person name="Sherpa N."/>
            <person name="Shi L."/>
            <person name="Shih D."/>
            <person name="Sparrow T."/>
            <person name="Spaulding J."/>
            <person name="Stalker J."/>
            <person name="Stange-Thomann N."/>
            <person name="Stavropoulos S."/>
            <person name="Stone C."/>
            <person name="Strader C."/>
            <person name="Tesfaye S."/>
            <person name="Thomson T."/>
            <person name="Thoulutsang Y."/>
            <person name="Thoulutsang D."/>
            <person name="Topham K."/>
            <person name="Topping I."/>
            <person name="Tsamla T."/>
            <person name="Vassiliev H."/>
            <person name="Vo A."/>
            <person name="Wangchuk T."/>
            <person name="Wangdi T."/>
            <person name="Weiand M."/>
            <person name="Wilkinson J."/>
            <person name="Wilson A."/>
            <person name="Yadav S."/>
            <person name="Young G."/>
            <person name="Yu Q."/>
            <person name="Zembek L."/>
            <person name="Zhong D."/>
            <person name="Zimmer A."/>
            <person name="Zwirko Z."/>
            <person name="Jaffe D.B."/>
            <person name="Alvarez P."/>
            <person name="Brockman W."/>
            <person name="Butler J."/>
            <person name="Chin C."/>
            <person name="Gnerre S."/>
            <person name="Grabherr M."/>
            <person name="Kleber M."/>
            <person name="Mauceli E."/>
            <person name="MacCallum I."/>
        </authorList>
    </citation>
    <scope>NUCLEOTIDE SEQUENCE [LARGE SCALE GENOMIC DNA]</scope>
    <source>
        <strain evidence="14">Tucson 14030-0811.24</strain>
    </source>
</reference>
<evidence type="ECO:0000256" key="9">
    <source>
        <dbReference type="SAM" id="MobiDB-lite"/>
    </source>
</evidence>
<feature type="disulfide bond" evidence="8">
    <location>
        <begin position="112"/>
        <end position="118"/>
    </location>
</feature>
<dbReference type="InterPro" id="IPR013273">
    <property type="entry name" value="ADAMTS/ADAMTS-like"/>
</dbReference>
<evidence type="ECO:0000259" key="12">
    <source>
        <dbReference type="PROSITE" id="PS50900"/>
    </source>
</evidence>
<evidence type="ECO:0000256" key="6">
    <source>
        <dbReference type="ARBA" id="ARBA00023157"/>
    </source>
</evidence>
<evidence type="ECO:0000313" key="13">
    <source>
        <dbReference type="EMBL" id="EDW78188.2"/>
    </source>
</evidence>
<dbReference type="Pfam" id="PF00090">
    <property type="entry name" value="TSP_1"/>
    <property type="match status" value="1"/>
</dbReference>
<evidence type="ECO:0000256" key="5">
    <source>
        <dbReference type="ARBA" id="ARBA00022737"/>
    </source>
</evidence>
<feature type="compositionally biased region" description="Basic and acidic residues" evidence="9">
    <location>
        <begin position="521"/>
        <end position="531"/>
    </location>
</feature>
<dbReference type="SMART" id="SM00409">
    <property type="entry name" value="IG"/>
    <property type="match status" value="1"/>
</dbReference>
<keyword evidence="2" id="KW-0964">Secreted</keyword>
<evidence type="ECO:0000313" key="14">
    <source>
        <dbReference type="Proteomes" id="UP000007798"/>
    </source>
</evidence>
<dbReference type="Pfam" id="PF07679">
    <property type="entry name" value="I-set"/>
    <property type="match status" value="1"/>
</dbReference>
<evidence type="ECO:0000256" key="10">
    <source>
        <dbReference type="SAM" id="SignalP"/>
    </source>
</evidence>
<feature type="disulfide bond" evidence="8">
    <location>
        <begin position="97"/>
        <end position="128"/>
    </location>
</feature>
<keyword evidence="3" id="KW-0272">Extracellular matrix</keyword>
<dbReference type="InterPro" id="IPR036179">
    <property type="entry name" value="Ig-like_dom_sf"/>
</dbReference>
<dbReference type="GO" id="GO:0030198">
    <property type="term" value="P:extracellular matrix organization"/>
    <property type="evidence" value="ECO:0007669"/>
    <property type="project" value="InterPro"/>
</dbReference>
<dbReference type="InterPro" id="IPR000884">
    <property type="entry name" value="TSP1_rpt"/>
</dbReference>
<feature type="disulfide bond" evidence="8">
    <location>
        <begin position="101"/>
        <end position="133"/>
    </location>
</feature>
<dbReference type="STRING" id="7260.B4N126"/>
<keyword evidence="5" id="KW-0677">Repeat</keyword>
<comment type="subcellular location">
    <subcellularLocation>
        <location evidence="1">Secreted</location>
        <location evidence="1">Extracellular space</location>
        <location evidence="1">Extracellular matrix</location>
    </subcellularLocation>
</comment>
<feature type="region of interest" description="Disordered" evidence="9">
    <location>
        <begin position="1214"/>
        <end position="1234"/>
    </location>
</feature>
<dbReference type="Pfam" id="PF19236">
    <property type="entry name" value="ADAMTS_CR_3"/>
    <property type="match status" value="1"/>
</dbReference>
<dbReference type="CDD" id="cd00096">
    <property type="entry name" value="Ig"/>
    <property type="match status" value="1"/>
</dbReference>
<dbReference type="Pfam" id="PF19030">
    <property type="entry name" value="TSP1_ADAMTS"/>
    <property type="match status" value="9"/>
</dbReference>
<dbReference type="PANTHER" id="PTHR13723">
    <property type="entry name" value="ADAMTS A DISINTEGRIN AND METALLOPROTEASE WITH THROMBOSPONDIN MOTIFS PROTEASE"/>
    <property type="match status" value="1"/>
</dbReference>
<feature type="region of interest" description="Disordered" evidence="9">
    <location>
        <begin position="54"/>
        <end position="91"/>
    </location>
</feature>
<dbReference type="Gene3D" id="2.20.100.10">
    <property type="entry name" value="Thrombospondin type-1 (TSP1) repeat"/>
    <property type="match status" value="9"/>
</dbReference>
<feature type="chain" id="PRO_5006458165" description="Ig-like domain-containing protein" evidence="10">
    <location>
        <begin position="33"/>
        <end position="1427"/>
    </location>
</feature>
<feature type="compositionally biased region" description="Low complexity" evidence="9">
    <location>
        <begin position="1147"/>
        <end position="1164"/>
    </location>
</feature>
<keyword evidence="7" id="KW-0325">Glycoprotein</keyword>
<dbReference type="InterPro" id="IPR045371">
    <property type="entry name" value="ADAMTS_CR_3"/>
</dbReference>
<feature type="region of interest" description="Disordered" evidence="9">
    <location>
        <begin position="436"/>
        <end position="562"/>
    </location>
</feature>
<accession>B4N126</accession>
<dbReference type="InterPro" id="IPR003598">
    <property type="entry name" value="Ig_sub2"/>
</dbReference>
<dbReference type="PROSITE" id="PS50835">
    <property type="entry name" value="IG_LIKE"/>
    <property type="match status" value="1"/>
</dbReference>
<dbReference type="FunFam" id="2.20.100.10:FF:000011">
    <property type="entry name" value="A disintegrin and metalloproteinase with thrombospondin motifs 3"/>
    <property type="match status" value="1"/>
</dbReference>
<dbReference type="InterPro" id="IPR050439">
    <property type="entry name" value="ADAMTS_ADAMTS-like"/>
</dbReference>
<feature type="domain" description="Ig-like" evidence="11">
    <location>
        <begin position="852"/>
        <end position="935"/>
    </location>
</feature>
<dbReference type="InterPro" id="IPR036383">
    <property type="entry name" value="TSP1_rpt_sf"/>
</dbReference>
<feature type="compositionally biased region" description="Polar residues" evidence="9">
    <location>
        <begin position="1036"/>
        <end position="1057"/>
    </location>
</feature>
<feature type="compositionally biased region" description="Basic and acidic residues" evidence="9">
    <location>
        <begin position="1009"/>
        <end position="1024"/>
    </location>
</feature>
<keyword evidence="4 10" id="KW-0732">Signal</keyword>
<dbReference type="PROSITE" id="PS50092">
    <property type="entry name" value="TSP1"/>
    <property type="match status" value="8"/>
</dbReference>
<dbReference type="InterPro" id="IPR007110">
    <property type="entry name" value="Ig-like_dom"/>
</dbReference>
<gene>
    <name evidence="13" type="primary">Dwil\GK24142</name>
    <name evidence="13" type="ORF">Dwil_GK24142</name>
</gene>
<dbReference type="InterPro" id="IPR003599">
    <property type="entry name" value="Ig_sub"/>
</dbReference>
<dbReference type="KEGG" id="dwi:6644440"/>
<dbReference type="FunCoup" id="B4N126">
    <property type="interactions" value="276"/>
</dbReference>
<dbReference type="FunFam" id="2.20.100.10:FF:000107">
    <property type="entry name" value="Uncharacterized protein, isoform C"/>
    <property type="match status" value="1"/>
</dbReference>
<dbReference type="EMBL" id="CH963920">
    <property type="protein sequence ID" value="EDW78188.2"/>
    <property type="molecule type" value="Genomic_DNA"/>
</dbReference>
<evidence type="ECO:0000259" key="11">
    <source>
        <dbReference type="PROSITE" id="PS50835"/>
    </source>
</evidence>
<dbReference type="Pfam" id="PF08686">
    <property type="entry name" value="PLAC"/>
    <property type="match status" value="1"/>
</dbReference>
<feature type="compositionally biased region" description="Basic and acidic residues" evidence="9">
    <location>
        <begin position="457"/>
        <end position="467"/>
    </location>
</feature>
<feature type="compositionally biased region" description="Low complexity" evidence="9">
    <location>
        <begin position="63"/>
        <end position="74"/>
    </location>
</feature>
<dbReference type="PROSITE" id="PS50900">
    <property type="entry name" value="PLAC"/>
    <property type="match status" value="1"/>
</dbReference>
<feature type="compositionally biased region" description="Acidic residues" evidence="9">
    <location>
        <begin position="468"/>
        <end position="502"/>
    </location>
</feature>
<dbReference type="Proteomes" id="UP000007798">
    <property type="component" value="Unassembled WGS sequence"/>
</dbReference>
<feature type="compositionally biased region" description="Low complexity" evidence="9">
    <location>
        <begin position="986"/>
        <end position="997"/>
    </location>
</feature>
<feature type="compositionally biased region" description="Gly residues" evidence="9">
    <location>
        <begin position="436"/>
        <end position="449"/>
    </location>
</feature>
<dbReference type="InterPro" id="IPR010909">
    <property type="entry name" value="PLAC"/>
</dbReference>
<dbReference type="Gene3D" id="2.60.40.10">
    <property type="entry name" value="Immunoglobulins"/>
    <property type="match status" value="1"/>
</dbReference>
<feature type="compositionally biased region" description="Basic and acidic residues" evidence="9">
    <location>
        <begin position="942"/>
        <end position="963"/>
    </location>
</feature>
<evidence type="ECO:0000256" key="8">
    <source>
        <dbReference type="PIRSR" id="PIRSR613273-3"/>
    </source>
</evidence>
<dbReference type="SMART" id="SM00209">
    <property type="entry name" value="TSP1"/>
    <property type="match status" value="10"/>
</dbReference>
<keyword evidence="6 8" id="KW-1015">Disulfide bond</keyword>
<dbReference type="OrthoDB" id="5948003at2759"/>